<keyword evidence="7" id="KW-0325">Glycoprotein</keyword>
<evidence type="ECO:0000256" key="9">
    <source>
        <dbReference type="SAM" id="SignalP"/>
    </source>
</evidence>
<evidence type="ECO:0000313" key="11">
    <source>
        <dbReference type="Proteomes" id="UP001162164"/>
    </source>
</evidence>
<comment type="similarity">
    <text evidence="2">Belongs to the SID1 family.</text>
</comment>
<comment type="subcellular location">
    <subcellularLocation>
        <location evidence="1">Membrane</location>
        <topology evidence="1">Multi-pass membrane protein</topology>
    </subcellularLocation>
</comment>
<feature type="transmembrane region" description="Helical" evidence="8">
    <location>
        <begin position="306"/>
        <end position="331"/>
    </location>
</feature>
<feature type="signal peptide" evidence="9">
    <location>
        <begin position="1"/>
        <end position="17"/>
    </location>
</feature>
<keyword evidence="3 8" id="KW-0812">Transmembrane</keyword>
<proteinExistence type="inferred from homology"/>
<evidence type="ECO:0000256" key="5">
    <source>
        <dbReference type="ARBA" id="ARBA00022989"/>
    </source>
</evidence>
<feature type="transmembrane region" description="Helical" evidence="8">
    <location>
        <begin position="579"/>
        <end position="601"/>
    </location>
</feature>
<feature type="transmembrane region" description="Helical" evidence="8">
    <location>
        <begin position="441"/>
        <end position="463"/>
    </location>
</feature>
<dbReference type="PANTHER" id="PTHR12185:SF14">
    <property type="entry name" value="CHOLESTEROL UPTAKE PROTEIN 1"/>
    <property type="match status" value="1"/>
</dbReference>
<feature type="transmembrane region" description="Helical" evidence="8">
    <location>
        <begin position="607"/>
        <end position="628"/>
    </location>
</feature>
<dbReference type="InterPro" id="IPR025958">
    <property type="entry name" value="SID1_TM_fam"/>
</dbReference>
<dbReference type="EMBL" id="JAPWTJ010000410">
    <property type="protein sequence ID" value="KAJ8978689.1"/>
    <property type="molecule type" value="Genomic_DNA"/>
</dbReference>
<evidence type="ECO:0000313" key="10">
    <source>
        <dbReference type="EMBL" id="KAJ8978689.1"/>
    </source>
</evidence>
<evidence type="ECO:0000256" key="6">
    <source>
        <dbReference type="ARBA" id="ARBA00023136"/>
    </source>
</evidence>
<comment type="caution">
    <text evidence="10">The sequence shown here is derived from an EMBL/GenBank/DDBJ whole genome shotgun (WGS) entry which is preliminary data.</text>
</comment>
<dbReference type="Pfam" id="PF13965">
    <property type="entry name" value="SID-1_RNA_chan"/>
    <property type="match status" value="3"/>
</dbReference>
<feature type="transmembrane region" description="Helical" evidence="8">
    <location>
        <begin position="525"/>
        <end position="551"/>
    </location>
</feature>
<keyword evidence="5 8" id="KW-1133">Transmembrane helix</keyword>
<evidence type="ECO:0000256" key="2">
    <source>
        <dbReference type="ARBA" id="ARBA00006618"/>
    </source>
</evidence>
<evidence type="ECO:0000256" key="1">
    <source>
        <dbReference type="ARBA" id="ARBA00004141"/>
    </source>
</evidence>
<evidence type="ECO:0000256" key="3">
    <source>
        <dbReference type="ARBA" id="ARBA00022692"/>
    </source>
</evidence>
<evidence type="ECO:0000256" key="8">
    <source>
        <dbReference type="SAM" id="Phobius"/>
    </source>
</evidence>
<evidence type="ECO:0000256" key="7">
    <source>
        <dbReference type="ARBA" id="ARBA00023180"/>
    </source>
</evidence>
<reference evidence="10" key="1">
    <citation type="journal article" date="2023" name="Insect Mol. Biol.">
        <title>Genome sequencing provides insights into the evolution of gene families encoding plant cell wall-degrading enzymes in longhorned beetles.</title>
        <authorList>
            <person name="Shin N.R."/>
            <person name="Okamura Y."/>
            <person name="Kirsch R."/>
            <person name="Pauchet Y."/>
        </authorList>
    </citation>
    <scope>NUCLEOTIDE SEQUENCE</scope>
    <source>
        <strain evidence="10">MMC_N1</strain>
    </source>
</reference>
<organism evidence="10 11">
    <name type="scientific">Molorchus minor</name>
    <dbReference type="NCBI Taxonomy" id="1323400"/>
    <lineage>
        <taxon>Eukaryota</taxon>
        <taxon>Metazoa</taxon>
        <taxon>Ecdysozoa</taxon>
        <taxon>Arthropoda</taxon>
        <taxon>Hexapoda</taxon>
        <taxon>Insecta</taxon>
        <taxon>Pterygota</taxon>
        <taxon>Neoptera</taxon>
        <taxon>Endopterygota</taxon>
        <taxon>Coleoptera</taxon>
        <taxon>Polyphaga</taxon>
        <taxon>Cucujiformia</taxon>
        <taxon>Chrysomeloidea</taxon>
        <taxon>Cerambycidae</taxon>
        <taxon>Lamiinae</taxon>
        <taxon>Monochamini</taxon>
        <taxon>Molorchus</taxon>
    </lineage>
</organism>
<keyword evidence="4 9" id="KW-0732">Signal</keyword>
<accession>A0ABQ9JL68</accession>
<dbReference type="PANTHER" id="PTHR12185">
    <property type="entry name" value="SID1 TRANSMEMBRANE FAMILY MEMEBER"/>
    <property type="match status" value="1"/>
</dbReference>
<sequence length="688" mass="78746">MQTEWGLLLIIFVLVHCTNNIKIEQRMVSYNETFRENINSTCQLVLVYPNISTVNPFRVKAWSTNANIENPVLVVVQQKKQVTSWQVPLLVETRNRKILMFSNTSKTMCHDKMDLIVMHKLSDIVNISPDLPVNNNRLLYQSFILAIASASTTNVNINIQLEEEDGFYLQLNKTYTMSISPSEPRYYFYKFGRDASDTVVIEIESKNKICLIVSVQDSRCPVFDTNKDIKYEGHYQTINLRGAMTVKRSDFGGVFFIVFVAKPDNYDCSQESSYIPRLAKKVPISPLKSMSTVTFKIRNGINQQDYLQASLGTLAAMLILGGILTGLAMIFNRFGTVSKIKCNDDKVMDIYEHLSKDEIKELLHLGKLTVSHFSRYPKTSKQRSYDYLSHTMSTAIFYSIPVVQLVITYQRMVDQTGNEDMFSDRQHLIKPRKDKGIPVHYGIYHAMGVALIIEGLLSASYHICPSQSNYQFDTSFMYIMAVLCMIKLYQNRHPDINANAYSTFTVLGATIFVAMIGILDGSLAIWIIFILAYIILCAVLSFKIYFVNYVLYGVKQLKENYENHGFRNDMLVPIRKARFTLLCITNVANFAMILVGFCLYTDKETDFGTFLLGLLMGNTVIYGGFYVCMKVTPAESRHLNQNCIMLNFFDKHDVWHLLSAPALYFSFMFLMCLDDDIIDTNQKEITVF</sequence>
<feature type="chain" id="PRO_5047481589" evidence="9">
    <location>
        <begin position="18"/>
        <end position="688"/>
    </location>
</feature>
<feature type="transmembrane region" description="Helical" evidence="8">
    <location>
        <begin position="501"/>
        <end position="519"/>
    </location>
</feature>
<keyword evidence="11" id="KW-1185">Reference proteome</keyword>
<name>A0ABQ9JL68_9CUCU</name>
<gene>
    <name evidence="10" type="ORF">NQ317_004217</name>
</gene>
<evidence type="ECO:0000256" key="4">
    <source>
        <dbReference type="ARBA" id="ARBA00022729"/>
    </source>
</evidence>
<dbReference type="Proteomes" id="UP001162164">
    <property type="component" value="Unassembled WGS sequence"/>
</dbReference>
<protein>
    <submittedName>
        <fullName evidence="10">Uncharacterized protein</fullName>
    </submittedName>
</protein>
<keyword evidence="6 8" id="KW-0472">Membrane</keyword>